<keyword evidence="2" id="KW-1185">Reference proteome</keyword>
<gene>
    <name evidence="1" type="ORF">VE26_01035</name>
</gene>
<dbReference type="PATRIC" id="fig|429727.3.peg.225"/>
<dbReference type="AlphaFoldDB" id="A0A0F5FKG3"/>
<dbReference type="Proteomes" id="UP000033649">
    <property type="component" value="Unassembled WGS sequence"/>
</dbReference>
<reference evidence="1 2" key="1">
    <citation type="submission" date="2015-03" db="EMBL/GenBank/DDBJ databases">
        <authorList>
            <person name="Hassan Y."/>
            <person name="Lepp D."/>
            <person name="Li X.-Z."/>
            <person name="Zhou T."/>
        </authorList>
    </citation>
    <scope>NUCLEOTIDE SEQUENCE [LARGE SCALE GENOMIC DNA]</scope>
    <source>
        <strain evidence="1 2">IPL18</strain>
    </source>
</reference>
<sequence length="93" mass="10532">MSPEIDMSSNALEGRSVVLRLEFSIADAVRHRGIVSVLREALRAWWAQSPRHYSAVPAYLREDVGLPAADEPLIWYSLPAQPAVPDIRPRRRQ</sequence>
<dbReference type="EMBL" id="JZEY01000054">
    <property type="protein sequence ID" value="KKB08702.1"/>
    <property type="molecule type" value="Genomic_DNA"/>
</dbReference>
<comment type="caution">
    <text evidence="1">The sequence shown here is derived from an EMBL/GenBank/DDBJ whole genome shotgun (WGS) entry which is preliminary data.</text>
</comment>
<proteinExistence type="predicted"/>
<accession>A0A0F5FKG3</accession>
<organism evidence="1 2">
    <name type="scientific">Devosia chinhatensis</name>
    <dbReference type="NCBI Taxonomy" id="429727"/>
    <lineage>
        <taxon>Bacteria</taxon>
        <taxon>Pseudomonadati</taxon>
        <taxon>Pseudomonadota</taxon>
        <taxon>Alphaproteobacteria</taxon>
        <taxon>Hyphomicrobiales</taxon>
        <taxon>Devosiaceae</taxon>
        <taxon>Devosia</taxon>
    </lineage>
</organism>
<protein>
    <submittedName>
        <fullName evidence="1">Uncharacterized protein</fullName>
    </submittedName>
</protein>
<evidence type="ECO:0000313" key="1">
    <source>
        <dbReference type="EMBL" id="KKB08702.1"/>
    </source>
</evidence>
<evidence type="ECO:0000313" key="2">
    <source>
        <dbReference type="Proteomes" id="UP000033649"/>
    </source>
</evidence>
<name>A0A0F5FKG3_9HYPH</name>